<dbReference type="RefSeq" id="WP_353683803.1">
    <property type="nucleotide sequence ID" value="NZ_CP144373.1"/>
</dbReference>
<sequence length="129" mass="14661">MKTQRKLIIVGDRVLIEPDERMETRAGLFLPPTVKEKDKVLGGRVIKVGPGYPVNDISVVLEEPWKQTNAEPIRYIPLQAQEGDYALFLKDAGIEIEFEEKKYLIVPHSAILALIRTTIVEDDEDDRGF</sequence>
<dbReference type="Gene3D" id="2.30.33.40">
    <property type="entry name" value="GroES chaperonin"/>
    <property type="match status" value="1"/>
</dbReference>
<dbReference type="SMART" id="SM00883">
    <property type="entry name" value="Cpn10"/>
    <property type="match status" value="1"/>
</dbReference>
<dbReference type="InterPro" id="IPR037124">
    <property type="entry name" value="Chaperonin_GroES_sf"/>
</dbReference>
<gene>
    <name evidence="3" type="ORF">V4D30_07940</name>
</gene>
<dbReference type="EMBL" id="CP144373">
    <property type="protein sequence ID" value="XCH46265.1"/>
    <property type="molecule type" value="Genomic_DNA"/>
</dbReference>
<organism evidence="3">
    <name type="scientific">Thermodesulfovibrio autotrophicus</name>
    <dbReference type="NCBI Taxonomy" id="3118333"/>
    <lineage>
        <taxon>Bacteria</taxon>
        <taxon>Pseudomonadati</taxon>
        <taxon>Nitrospirota</taxon>
        <taxon>Thermodesulfovibrionia</taxon>
        <taxon>Thermodesulfovibrionales</taxon>
        <taxon>Thermodesulfovibrionaceae</taxon>
        <taxon>Thermodesulfovibrio</taxon>
    </lineage>
</organism>
<accession>A0AAU8GW82</accession>
<reference evidence="3" key="1">
    <citation type="submission" date="2024-01" db="EMBL/GenBank/DDBJ databases">
        <title>The first autotrophic representatives of the genus Thermodesulfovibrio.</title>
        <authorList>
            <person name="Maltseva A.I."/>
            <person name="Elcheninov A.G."/>
            <person name="Kublanov I.V."/>
            <person name="Lebedinsky A.V."/>
            <person name="Frolov E.N."/>
        </authorList>
    </citation>
    <scope>NUCLEOTIDE SEQUENCE</scope>
    <source>
        <strain evidence="3">3907-1M</strain>
    </source>
</reference>
<proteinExistence type="inferred from homology"/>
<evidence type="ECO:0000313" key="3">
    <source>
        <dbReference type="EMBL" id="XCH46265.1"/>
    </source>
</evidence>
<protein>
    <submittedName>
        <fullName evidence="3">Co-chaperone GroES family protein</fullName>
    </submittedName>
</protein>
<name>A0AAU8GW82_9BACT</name>
<dbReference type="PANTHER" id="PTHR10772">
    <property type="entry name" value="10 KDA HEAT SHOCK PROTEIN"/>
    <property type="match status" value="1"/>
</dbReference>
<dbReference type="GO" id="GO:0051087">
    <property type="term" value="F:protein-folding chaperone binding"/>
    <property type="evidence" value="ECO:0007669"/>
    <property type="project" value="TreeGrafter"/>
</dbReference>
<dbReference type="Pfam" id="PF00166">
    <property type="entry name" value="Cpn10"/>
    <property type="match status" value="2"/>
</dbReference>
<dbReference type="GO" id="GO:0046872">
    <property type="term" value="F:metal ion binding"/>
    <property type="evidence" value="ECO:0007669"/>
    <property type="project" value="TreeGrafter"/>
</dbReference>
<dbReference type="KEGG" id="taut:V4D30_07940"/>
<dbReference type="InterPro" id="IPR020818">
    <property type="entry name" value="Chaperonin_GroES"/>
</dbReference>
<dbReference type="PANTHER" id="PTHR10772:SF58">
    <property type="entry name" value="CO-CHAPERONIN GROES"/>
    <property type="match status" value="1"/>
</dbReference>
<dbReference type="GO" id="GO:0044183">
    <property type="term" value="F:protein folding chaperone"/>
    <property type="evidence" value="ECO:0007669"/>
    <property type="project" value="InterPro"/>
</dbReference>
<dbReference type="AlphaFoldDB" id="A0AAU8GW82"/>
<dbReference type="GO" id="GO:0005524">
    <property type="term" value="F:ATP binding"/>
    <property type="evidence" value="ECO:0007669"/>
    <property type="project" value="InterPro"/>
</dbReference>
<dbReference type="CDD" id="cd00320">
    <property type="entry name" value="cpn10"/>
    <property type="match status" value="1"/>
</dbReference>
<dbReference type="InterPro" id="IPR011032">
    <property type="entry name" value="GroES-like_sf"/>
</dbReference>
<evidence type="ECO:0000256" key="2">
    <source>
        <dbReference type="ARBA" id="ARBA00023186"/>
    </source>
</evidence>
<evidence type="ECO:0000256" key="1">
    <source>
        <dbReference type="ARBA" id="ARBA00006975"/>
    </source>
</evidence>
<keyword evidence="2" id="KW-0143">Chaperone</keyword>
<dbReference type="SUPFAM" id="SSF50129">
    <property type="entry name" value="GroES-like"/>
    <property type="match status" value="1"/>
</dbReference>
<dbReference type="GO" id="GO:0051082">
    <property type="term" value="F:unfolded protein binding"/>
    <property type="evidence" value="ECO:0007669"/>
    <property type="project" value="TreeGrafter"/>
</dbReference>
<comment type="similarity">
    <text evidence="1">Belongs to the GroES chaperonin family.</text>
</comment>